<reference evidence="1" key="1">
    <citation type="submission" date="2014-09" db="EMBL/GenBank/DDBJ databases">
        <authorList>
            <person name="Magalhaes I.L.F."/>
            <person name="Oliveira U."/>
            <person name="Santos F.R."/>
            <person name="Vidigal T.H.D.A."/>
            <person name="Brescovit A.D."/>
            <person name="Santos A.J."/>
        </authorList>
    </citation>
    <scope>NUCLEOTIDE SEQUENCE</scope>
    <source>
        <tissue evidence="1">Shoot tissue taken approximately 20 cm above the soil surface</tissue>
    </source>
</reference>
<accession>A0A0A9CGT9</accession>
<protein>
    <submittedName>
        <fullName evidence="1">Uncharacterized protein</fullName>
    </submittedName>
</protein>
<name>A0A0A9CGT9_ARUDO</name>
<dbReference type="AlphaFoldDB" id="A0A0A9CGT9"/>
<dbReference type="EMBL" id="GBRH01227173">
    <property type="protein sequence ID" value="JAD70722.1"/>
    <property type="molecule type" value="Transcribed_RNA"/>
</dbReference>
<organism evidence="1">
    <name type="scientific">Arundo donax</name>
    <name type="common">Giant reed</name>
    <name type="synonym">Donax arundinaceus</name>
    <dbReference type="NCBI Taxonomy" id="35708"/>
    <lineage>
        <taxon>Eukaryota</taxon>
        <taxon>Viridiplantae</taxon>
        <taxon>Streptophyta</taxon>
        <taxon>Embryophyta</taxon>
        <taxon>Tracheophyta</taxon>
        <taxon>Spermatophyta</taxon>
        <taxon>Magnoliopsida</taxon>
        <taxon>Liliopsida</taxon>
        <taxon>Poales</taxon>
        <taxon>Poaceae</taxon>
        <taxon>PACMAD clade</taxon>
        <taxon>Arundinoideae</taxon>
        <taxon>Arundineae</taxon>
        <taxon>Arundo</taxon>
    </lineage>
</organism>
<reference evidence="1" key="2">
    <citation type="journal article" date="2015" name="Data Brief">
        <title>Shoot transcriptome of the giant reed, Arundo donax.</title>
        <authorList>
            <person name="Barrero R.A."/>
            <person name="Guerrero F.D."/>
            <person name="Moolhuijzen P."/>
            <person name="Goolsby J.A."/>
            <person name="Tidwell J."/>
            <person name="Bellgard S.E."/>
            <person name="Bellgard M.I."/>
        </authorList>
    </citation>
    <scope>NUCLEOTIDE SEQUENCE</scope>
    <source>
        <tissue evidence="1">Shoot tissue taken approximately 20 cm above the soil surface</tissue>
    </source>
</reference>
<evidence type="ECO:0000313" key="1">
    <source>
        <dbReference type="EMBL" id="JAD70722.1"/>
    </source>
</evidence>
<sequence>MKKVTAIGKRITHPVINFLDTQL</sequence>
<proteinExistence type="predicted"/>